<dbReference type="EMBL" id="JAFHLB010000041">
    <property type="protein sequence ID" value="MBN3580295.1"/>
    <property type="molecule type" value="Genomic_DNA"/>
</dbReference>
<proteinExistence type="predicted"/>
<gene>
    <name evidence="2" type="ORF">JYA62_21840</name>
</gene>
<name>A0ABS3A8B8_9VIBR</name>
<accession>A0ABS3A8B8</accession>
<organism evidence="2 3">
    <name type="scientific">Vibrio neptunius</name>
    <dbReference type="NCBI Taxonomy" id="170651"/>
    <lineage>
        <taxon>Bacteria</taxon>
        <taxon>Pseudomonadati</taxon>
        <taxon>Pseudomonadota</taxon>
        <taxon>Gammaproteobacteria</taxon>
        <taxon>Vibrionales</taxon>
        <taxon>Vibrionaceae</taxon>
        <taxon>Vibrio</taxon>
    </lineage>
</organism>
<keyword evidence="3" id="KW-1185">Reference proteome</keyword>
<feature type="transmembrane region" description="Helical" evidence="1">
    <location>
        <begin position="20"/>
        <end position="41"/>
    </location>
</feature>
<comment type="caution">
    <text evidence="2">The sequence shown here is derived from an EMBL/GenBank/DDBJ whole genome shotgun (WGS) entry which is preliminary data.</text>
</comment>
<keyword evidence="1" id="KW-0812">Transmembrane</keyword>
<feature type="transmembrane region" description="Helical" evidence="1">
    <location>
        <begin position="53"/>
        <end position="71"/>
    </location>
</feature>
<keyword evidence="1" id="KW-0472">Membrane</keyword>
<sequence length="224" mass="25329">MAWIRFVVCYKSVSTRGGSIQIITFIAPLIFVSLLVFKARFSVYQNTLDNGVLTYFSAFLAVIVTAIFYIYKIRRVKRAETMIVEHGNFGKRPNSTTRLLPLVVLLLFILIRIGITVPNERYLGDEVVKINFIVTCKGERSVKGGTIKYLCINDGERDLKYDANDIASHYFSIGEEIIATTRQGYWGYLVIQDLHKKKTSKALDEKAVTCVGLTASECARYFAP</sequence>
<evidence type="ECO:0000313" key="2">
    <source>
        <dbReference type="EMBL" id="MBN3580295.1"/>
    </source>
</evidence>
<feature type="transmembrane region" description="Helical" evidence="1">
    <location>
        <begin position="99"/>
        <end position="117"/>
    </location>
</feature>
<dbReference type="RefSeq" id="WP_206371979.1">
    <property type="nucleotide sequence ID" value="NZ_CAWPTM010000116.1"/>
</dbReference>
<evidence type="ECO:0000313" key="3">
    <source>
        <dbReference type="Proteomes" id="UP000779070"/>
    </source>
</evidence>
<keyword evidence="1" id="KW-1133">Transmembrane helix</keyword>
<evidence type="ECO:0000256" key="1">
    <source>
        <dbReference type="SAM" id="Phobius"/>
    </source>
</evidence>
<dbReference type="Proteomes" id="UP000779070">
    <property type="component" value="Unassembled WGS sequence"/>
</dbReference>
<protein>
    <submittedName>
        <fullName evidence="2">Uncharacterized protein</fullName>
    </submittedName>
</protein>
<reference evidence="2 3" key="1">
    <citation type="submission" date="2021-02" db="EMBL/GenBank/DDBJ databases">
        <title>Draft Genome Sequences of 5 Vibrio neptunius Strains Isolated From of Bivalve Hatcheries.</title>
        <authorList>
            <person name="Galvis F."/>
            <person name="Barja J.L."/>
            <person name="Lemos M.L."/>
            <person name="Balado M."/>
        </authorList>
    </citation>
    <scope>NUCLEOTIDE SEQUENCE [LARGE SCALE GENOMIC DNA]</scope>
    <source>
        <strain evidence="2 3">PP-145.98</strain>
    </source>
</reference>